<dbReference type="Proteomes" id="UP001139035">
    <property type="component" value="Unassembled WGS sequence"/>
</dbReference>
<protein>
    <submittedName>
        <fullName evidence="2">VOC family protein</fullName>
    </submittedName>
</protein>
<feature type="domain" description="PhnB-like" evidence="1">
    <location>
        <begin position="9"/>
        <end position="122"/>
    </location>
</feature>
<reference evidence="2" key="1">
    <citation type="submission" date="2022-01" db="EMBL/GenBank/DDBJ databases">
        <title>Jiella avicenniae sp. nov., a novel endophytic bacterium isolated from bark of Avicennia marina.</title>
        <authorList>
            <person name="Tuo L."/>
        </authorList>
    </citation>
    <scope>NUCLEOTIDE SEQUENCE</scope>
    <source>
        <strain evidence="2">CBK1P-4</strain>
    </source>
</reference>
<dbReference type="Pfam" id="PF06983">
    <property type="entry name" value="3-dmu-9_3-mt"/>
    <property type="match status" value="1"/>
</dbReference>
<dbReference type="PANTHER" id="PTHR33990">
    <property type="entry name" value="PROTEIN YJDN-RELATED"/>
    <property type="match status" value="1"/>
</dbReference>
<dbReference type="AlphaFoldDB" id="A0A9X1P4Q7"/>
<dbReference type="InterPro" id="IPR029068">
    <property type="entry name" value="Glyas_Bleomycin-R_OHBP_Dase"/>
</dbReference>
<proteinExistence type="predicted"/>
<evidence type="ECO:0000313" key="3">
    <source>
        <dbReference type="Proteomes" id="UP001139035"/>
    </source>
</evidence>
<comment type="caution">
    <text evidence="2">The sequence shown here is derived from an EMBL/GenBank/DDBJ whole genome shotgun (WGS) entry which is preliminary data.</text>
</comment>
<dbReference type="PANTHER" id="PTHR33990:SF2">
    <property type="entry name" value="PHNB-LIKE DOMAIN-CONTAINING PROTEIN"/>
    <property type="match status" value="1"/>
</dbReference>
<evidence type="ECO:0000259" key="1">
    <source>
        <dbReference type="Pfam" id="PF06983"/>
    </source>
</evidence>
<dbReference type="RefSeq" id="WP_233720743.1">
    <property type="nucleotide sequence ID" value="NZ_JAJUWU010000018.1"/>
</dbReference>
<gene>
    <name evidence="2" type="ORF">LZD57_17310</name>
</gene>
<accession>A0A9X1P4Q7</accession>
<dbReference type="CDD" id="cd06588">
    <property type="entry name" value="PhnB_like"/>
    <property type="match status" value="1"/>
</dbReference>
<keyword evidence="3" id="KW-1185">Reference proteome</keyword>
<dbReference type="InterPro" id="IPR028973">
    <property type="entry name" value="PhnB-like"/>
</dbReference>
<dbReference type="PIRSF" id="PIRSF021700">
    <property type="entry name" value="3_dmu_93_MTrfase"/>
    <property type="match status" value="1"/>
</dbReference>
<dbReference type="InterPro" id="IPR009725">
    <property type="entry name" value="3_dmu_93_MTrfase"/>
</dbReference>
<dbReference type="EMBL" id="JAJUWU010000018">
    <property type="protein sequence ID" value="MCE7029749.1"/>
    <property type="molecule type" value="Genomic_DNA"/>
</dbReference>
<evidence type="ECO:0000313" key="2">
    <source>
        <dbReference type="EMBL" id="MCE7029749.1"/>
    </source>
</evidence>
<organism evidence="2 3">
    <name type="scientific">Jiella avicenniae</name>
    <dbReference type="NCBI Taxonomy" id="2907202"/>
    <lineage>
        <taxon>Bacteria</taxon>
        <taxon>Pseudomonadati</taxon>
        <taxon>Pseudomonadota</taxon>
        <taxon>Alphaproteobacteria</taxon>
        <taxon>Hyphomicrobiales</taxon>
        <taxon>Aurantimonadaceae</taxon>
        <taxon>Jiella</taxon>
    </lineage>
</organism>
<name>A0A9X1P4Q7_9HYPH</name>
<dbReference type="SUPFAM" id="SSF54593">
    <property type="entry name" value="Glyoxalase/Bleomycin resistance protein/Dihydroxybiphenyl dioxygenase"/>
    <property type="match status" value="1"/>
</dbReference>
<sequence>MTRETKDALATCLWFDGNGEEAARFYVDLFPGSSIDRIMHAPADYPSGAAGSVLMIDFTLFGRRFQALNGGPNFTFTEAISLSIDCDGQDEVDRYHDALSAHPENEACGWVKDRFGLSWQIVPRILPTFLCDPDRAKAKRVMEAMMAMKKIDVAAIERAAKG</sequence>
<dbReference type="Gene3D" id="3.10.180.10">
    <property type="entry name" value="2,3-Dihydroxybiphenyl 1,2-Dioxygenase, domain 1"/>
    <property type="match status" value="1"/>
</dbReference>